<sequence>MIQNAPPPTIASVSKPVRVSPALVSASPWTATGEGDDCVVLPFTSGEGIWDRVGDGDGVGTMYGLNDGFGDEIVYFGVVYGIVPPSG</sequence>
<reference evidence="1 2" key="1">
    <citation type="journal article" date="2016" name="Nat. Commun.">
        <title>Thousands of microbial genomes shed light on interconnected biogeochemical processes in an aquifer system.</title>
        <authorList>
            <person name="Anantharaman K."/>
            <person name="Brown C.T."/>
            <person name="Hug L.A."/>
            <person name="Sharon I."/>
            <person name="Castelle C.J."/>
            <person name="Probst A.J."/>
            <person name="Thomas B.C."/>
            <person name="Singh A."/>
            <person name="Wilkins M.J."/>
            <person name="Karaoz U."/>
            <person name="Brodie E.L."/>
            <person name="Williams K.H."/>
            <person name="Hubbard S.S."/>
            <person name="Banfield J.F."/>
        </authorList>
    </citation>
    <scope>NUCLEOTIDE SEQUENCE [LARGE SCALE GENOMIC DNA]</scope>
</reference>
<protein>
    <submittedName>
        <fullName evidence="1">Uncharacterized protein</fullName>
    </submittedName>
</protein>
<dbReference type="Proteomes" id="UP000178369">
    <property type="component" value="Unassembled WGS sequence"/>
</dbReference>
<proteinExistence type="predicted"/>
<comment type="caution">
    <text evidence="1">The sequence shown here is derived from an EMBL/GenBank/DDBJ whole genome shotgun (WGS) entry which is preliminary data.</text>
</comment>
<name>A0A1F5HNA3_9BACT</name>
<evidence type="ECO:0000313" key="2">
    <source>
        <dbReference type="Proteomes" id="UP000178369"/>
    </source>
</evidence>
<accession>A0A1F5HNA3</accession>
<dbReference type="AlphaFoldDB" id="A0A1F5HNA3"/>
<gene>
    <name evidence="1" type="ORF">A3F45_00160</name>
</gene>
<evidence type="ECO:0000313" key="1">
    <source>
        <dbReference type="EMBL" id="OGE05616.1"/>
    </source>
</evidence>
<dbReference type="EMBL" id="MFBL01000006">
    <property type="protein sequence ID" value="OGE05616.1"/>
    <property type="molecule type" value="Genomic_DNA"/>
</dbReference>
<organism evidence="1 2">
    <name type="scientific">Candidatus Curtissbacteria bacterium RIFCSPHIGHO2_12_FULL_41_17</name>
    <dbReference type="NCBI Taxonomy" id="1797722"/>
    <lineage>
        <taxon>Bacteria</taxon>
        <taxon>Candidatus Curtissiibacteriota</taxon>
    </lineage>
</organism>